<comment type="caution">
    <text evidence="1">The sequence shown here is derived from an EMBL/GenBank/DDBJ whole genome shotgun (WGS) entry which is preliminary data.</text>
</comment>
<organism evidence="1 2">
    <name type="scientific">Bifidobacterium asteroides</name>
    <dbReference type="NCBI Taxonomy" id="1684"/>
    <lineage>
        <taxon>Bacteria</taxon>
        <taxon>Bacillati</taxon>
        <taxon>Actinomycetota</taxon>
        <taxon>Actinomycetes</taxon>
        <taxon>Bifidobacteriales</taxon>
        <taxon>Bifidobacteriaceae</taxon>
        <taxon>Bifidobacterium</taxon>
    </lineage>
</organism>
<sequence>MAYIAPKDIRDITEADRAIKLPKDMYLLDLYMTRGIKGKTREKIVPFAPTPVVNDYCDVVHLVVEAPAGVKRIPQTPNYSAPDYYKWTGEPNQPDVLKYIDINSKEYDVSLSANFNTKNRIPESVRAEAKTSGFPYDMPVVVYDEDPYWWLPVASAIDANQNGDAVFSIEPNGTLSIDLYEANGGPWQCNIKICRNGHKFEGNINVLKNPPSGKPSTTSTIKKSISVLIRDLTLFIQPIP</sequence>
<dbReference type="AlphaFoldDB" id="A0A556R9U4"/>
<evidence type="ECO:0000313" key="2">
    <source>
        <dbReference type="Proteomes" id="UP000317536"/>
    </source>
</evidence>
<protein>
    <submittedName>
        <fullName evidence="1">Uncharacterized protein</fullName>
    </submittedName>
</protein>
<dbReference type="EMBL" id="VMHJ01000002">
    <property type="protein sequence ID" value="TSJ85660.1"/>
    <property type="molecule type" value="Genomic_DNA"/>
</dbReference>
<name>A0A556R9U4_9BIFI</name>
<reference evidence="1 2" key="1">
    <citation type="submission" date="2019-07" db="EMBL/GenBank/DDBJ databases">
        <title>Bifidobacterium asteroides genomes.</title>
        <authorList>
            <person name="Zheng H."/>
        </authorList>
    </citation>
    <scope>NUCLEOTIDE SEQUENCE [LARGE SCALE GENOMIC DNA]</scope>
    <source>
        <strain evidence="1 2">W8111</strain>
    </source>
</reference>
<accession>A0A556R9U4</accession>
<gene>
    <name evidence="1" type="ORF">FPK29_04680</name>
</gene>
<proteinExistence type="predicted"/>
<evidence type="ECO:0000313" key="1">
    <source>
        <dbReference type="EMBL" id="TSJ85660.1"/>
    </source>
</evidence>
<dbReference type="Proteomes" id="UP000317536">
    <property type="component" value="Unassembled WGS sequence"/>
</dbReference>